<evidence type="ECO:0000256" key="2">
    <source>
        <dbReference type="ARBA" id="ARBA00023004"/>
    </source>
</evidence>
<dbReference type="EMBL" id="HG741203">
    <property type="protein sequence ID" value="CDP20956.1"/>
    <property type="molecule type" value="Genomic_DNA"/>
</dbReference>
<dbReference type="GO" id="GO:0016706">
    <property type="term" value="F:2-oxoglutarate-dependent dioxygenase activity"/>
    <property type="evidence" value="ECO:0007669"/>
    <property type="project" value="UniProtKB-ARBA"/>
</dbReference>
<name>A0A068VJS1_COFCA</name>
<dbReference type="Pfam" id="PF14226">
    <property type="entry name" value="DIOX_N"/>
    <property type="match status" value="1"/>
</dbReference>
<dbReference type="Gene3D" id="2.60.120.330">
    <property type="entry name" value="B-lactam Antibiotic, Isopenicillin N Synthase, Chain"/>
    <property type="match status" value="2"/>
</dbReference>
<dbReference type="InterPro" id="IPR044861">
    <property type="entry name" value="IPNS-like_FE2OG_OXY"/>
</dbReference>
<keyword evidence="1" id="KW-0479">Metal-binding</keyword>
<gene>
    <name evidence="5" type="ORF">GSCOC_T00012630001</name>
</gene>
<dbReference type="InterPro" id="IPR050295">
    <property type="entry name" value="Plant_2OG-oxidoreductases"/>
</dbReference>
<organism evidence="5 6">
    <name type="scientific">Coffea canephora</name>
    <name type="common">Robusta coffee</name>
    <dbReference type="NCBI Taxonomy" id="49390"/>
    <lineage>
        <taxon>Eukaryota</taxon>
        <taxon>Viridiplantae</taxon>
        <taxon>Streptophyta</taxon>
        <taxon>Embryophyta</taxon>
        <taxon>Tracheophyta</taxon>
        <taxon>Spermatophyta</taxon>
        <taxon>Magnoliopsida</taxon>
        <taxon>eudicotyledons</taxon>
        <taxon>Gunneridae</taxon>
        <taxon>Pentapetalae</taxon>
        <taxon>asterids</taxon>
        <taxon>lamiids</taxon>
        <taxon>Gentianales</taxon>
        <taxon>Rubiaceae</taxon>
        <taxon>Ixoroideae</taxon>
        <taxon>Gardenieae complex</taxon>
        <taxon>Bertiereae - Coffeeae clade</taxon>
        <taxon>Coffeeae</taxon>
        <taxon>Coffea</taxon>
    </lineage>
</organism>
<dbReference type="InParanoid" id="A0A068VJS1"/>
<evidence type="ECO:0000256" key="1">
    <source>
        <dbReference type="ARBA" id="ARBA00022723"/>
    </source>
</evidence>
<accession>A0A068VJS1</accession>
<feature type="domain" description="Non-haem dioxygenase N-terminal" evidence="4">
    <location>
        <begin position="2"/>
        <end position="91"/>
    </location>
</feature>
<dbReference type="InterPro" id="IPR027443">
    <property type="entry name" value="IPNS-like_sf"/>
</dbReference>
<dbReference type="SUPFAM" id="SSF51197">
    <property type="entry name" value="Clavaminate synthase-like"/>
    <property type="match status" value="2"/>
</dbReference>
<dbReference type="FunFam" id="2.60.120.330:FF:000079">
    <property type="entry name" value="Protein SRG1"/>
    <property type="match status" value="1"/>
</dbReference>
<proteinExistence type="predicted"/>
<keyword evidence="6" id="KW-1185">Reference proteome</keyword>
<dbReference type="Proteomes" id="UP000295252">
    <property type="component" value="Unassembled WGS sequence"/>
</dbReference>
<evidence type="ECO:0000313" key="5">
    <source>
        <dbReference type="EMBL" id="CDP20956.1"/>
    </source>
</evidence>
<dbReference type="OMA" id="RYWLEMT"/>
<dbReference type="GO" id="GO:0046872">
    <property type="term" value="F:metal ion binding"/>
    <property type="evidence" value="ECO:0007669"/>
    <property type="project" value="UniProtKB-KW"/>
</dbReference>
<evidence type="ECO:0000259" key="3">
    <source>
        <dbReference type="Pfam" id="PF03171"/>
    </source>
</evidence>
<sequence>MAKLHRACKDWGFFQLVNHGAATVIEKMKLVTEDFFKLPLQQKMACPQLPNDVEGYGQIFVVSQDQKIDWGDMLFLCALPVSQSNMRFWPTTPTSFRATMDEYSLQMHKVCMTLFKLMWANLGVDPEKLCSIYQDGMQGIRMNYYPPCQQADKVIGQTSHSDAIGLTLLVQVNDVQSLQIKKSNTWVPIKPIPGEIIINIGDIMEILSKKLENNTKQQKPRAFSDLLLFFFNLHHKPSLVNYQYAFTEVSSCMSLICLLFCVMVGCPTLICTCLNDIKPTLDEYSLELLEVCITLVKVMVTNLGVDGPEILNSMYPDVMQGMIMNQCPPCSQGDKVVCLIAPHSDGGLTLLVQVNKVEGLQIKKNNRCVLT</sequence>
<keyword evidence="2" id="KW-0408">Iron</keyword>
<dbReference type="STRING" id="49390.A0A068VJS1"/>
<dbReference type="AlphaFoldDB" id="A0A068VJS1"/>
<reference evidence="6" key="1">
    <citation type="journal article" date="2014" name="Science">
        <title>The coffee genome provides insight into the convergent evolution of caffeine biosynthesis.</title>
        <authorList>
            <person name="Denoeud F."/>
            <person name="Carretero-Paulet L."/>
            <person name="Dereeper A."/>
            <person name="Droc G."/>
            <person name="Guyot R."/>
            <person name="Pietrella M."/>
            <person name="Zheng C."/>
            <person name="Alberti A."/>
            <person name="Anthony F."/>
            <person name="Aprea G."/>
            <person name="Aury J.M."/>
            <person name="Bento P."/>
            <person name="Bernard M."/>
            <person name="Bocs S."/>
            <person name="Campa C."/>
            <person name="Cenci A."/>
            <person name="Combes M.C."/>
            <person name="Crouzillat D."/>
            <person name="Da Silva C."/>
            <person name="Daddiego L."/>
            <person name="De Bellis F."/>
            <person name="Dussert S."/>
            <person name="Garsmeur O."/>
            <person name="Gayraud T."/>
            <person name="Guignon V."/>
            <person name="Jahn K."/>
            <person name="Jamilloux V."/>
            <person name="Joet T."/>
            <person name="Labadie K."/>
            <person name="Lan T."/>
            <person name="Leclercq J."/>
            <person name="Lepelley M."/>
            <person name="Leroy T."/>
            <person name="Li L.T."/>
            <person name="Librado P."/>
            <person name="Lopez L."/>
            <person name="Munoz A."/>
            <person name="Noel B."/>
            <person name="Pallavicini A."/>
            <person name="Perrotta G."/>
            <person name="Poncet V."/>
            <person name="Pot D."/>
            <person name="Priyono X."/>
            <person name="Rigoreau M."/>
            <person name="Rouard M."/>
            <person name="Rozas J."/>
            <person name="Tranchant-Dubreuil C."/>
            <person name="VanBuren R."/>
            <person name="Zhang Q."/>
            <person name="Andrade A.C."/>
            <person name="Argout X."/>
            <person name="Bertrand B."/>
            <person name="de Kochko A."/>
            <person name="Graziosi G."/>
            <person name="Henry R.J."/>
            <person name="Jayarama X."/>
            <person name="Ming R."/>
            <person name="Nagai C."/>
            <person name="Rounsley S."/>
            <person name="Sankoff D."/>
            <person name="Giuliano G."/>
            <person name="Albert V.A."/>
            <person name="Wincker P."/>
            <person name="Lashermes P."/>
        </authorList>
    </citation>
    <scope>NUCLEOTIDE SEQUENCE [LARGE SCALE GENOMIC DNA]</scope>
    <source>
        <strain evidence="6">cv. DH200-94</strain>
    </source>
</reference>
<protein>
    <submittedName>
        <fullName evidence="5">DH200=94 genomic scaffold, scaffold_2119</fullName>
    </submittedName>
</protein>
<dbReference type="Pfam" id="PF03171">
    <property type="entry name" value="2OG-FeII_Oxy"/>
    <property type="match status" value="1"/>
</dbReference>
<dbReference type="PANTHER" id="PTHR47991">
    <property type="entry name" value="OXOGLUTARATE/IRON-DEPENDENT DIOXYGENASE"/>
    <property type="match status" value="1"/>
</dbReference>
<evidence type="ECO:0000259" key="4">
    <source>
        <dbReference type="Pfam" id="PF14226"/>
    </source>
</evidence>
<feature type="domain" description="Isopenicillin N synthase-like Fe(2+) 2OG dioxygenase" evidence="3">
    <location>
        <begin position="139"/>
        <end position="210"/>
    </location>
</feature>
<evidence type="ECO:0000313" key="6">
    <source>
        <dbReference type="Proteomes" id="UP000295252"/>
    </source>
</evidence>
<dbReference type="Gramene" id="CDP20956">
    <property type="protein sequence ID" value="CDP20956"/>
    <property type="gene ID" value="GSCOC_T00012630001"/>
</dbReference>
<dbReference type="InterPro" id="IPR026992">
    <property type="entry name" value="DIOX_N"/>
</dbReference>
<dbReference type="PhylomeDB" id="A0A068VJS1"/>